<protein>
    <recommendedName>
        <fullName evidence="2">DNA mitochondrial polymerase exonuclease domain-containing protein</fullName>
    </recommendedName>
</protein>
<evidence type="ECO:0000256" key="1">
    <source>
        <dbReference type="SAM" id="Coils"/>
    </source>
</evidence>
<dbReference type="OrthoDB" id="3228849at2759"/>
<dbReference type="AlphaFoldDB" id="A0A1B7MWG6"/>
<dbReference type="InterPro" id="IPR002297">
    <property type="entry name" value="DNA-dir_DNA_pol_A_mt"/>
</dbReference>
<dbReference type="GO" id="GO:0003677">
    <property type="term" value="F:DNA binding"/>
    <property type="evidence" value="ECO:0007669"/>
    <property type="project" value="InterPro"/>
</dbReference>
<dbReference type="PANTHER" id="PTHR10267:SF0">
    <property type="entry name" value="DNA POLYMERASE SUBUNIT GAMMA-1"/>
    <property type="match status" value="1"/>
</dbReference>
<evidence type="ECO:0000259" key="2">
    <source>
        <dbReference type="Pfam" id="PF18136"/>
    </source>
</evidence>
<feature type="domain" description="DNA mitochondrial polymerase exonuclease" evidence="2">
    <location>
        <begin position="101"/>
        <end position="165"/>
    </location>
</feature>
<dbReference type="GO" id="GO:0006264">
    <property type="term" value="P:mitochondrial DNA replication"/>
    <property type="evidence" value="ECO:0007669"/>
    <property type="project" value="TreeGrafter"/>
</dbReference>
<keyword evidence="1" id="KW-0175">Coiled coil</keyword>
<sequence length="206" mass="23906">MPPLQGPNIDDHFRRIGIQFAQPWLDIARDCSSNELPPKRDHWDIQSRLTKYHFLAQGSSHSEHVEFLQHDGNVEEMSYKPCITLTPSWDVLPRRTRSPAGYRPVVGHYACYDRVRILGEYSSHGTQTHFLDIITLHVAVNGTSFQQRPAWMKYHTDMRQEVKHDGEVDGIKLEDVRRLCADLEKRLPQLEYAYVDAEEADLSSKH</sequence>
<dbReference type="GO" id="GO:0005760">
    <property type="term" value="C:gamma DNA polymerase complex"/>
    <property type="evidence" value="ECO:0007669"/>
    <property type="project" value="InterPro"/>
</dbReference>
<dbReference type="InterPro" id="IPR041336">
    <property type="entry name" value="DNApol_Exo"/>
</dbReference>
<evidence type="ECO:0000313" key="3">
    <source>
        <dbReference type="EMBL" id="OAX36956.1"/>
    </source>
</evidence>
<evidence type="ECO:0000313" key="4">
    <source>
        <dbReference type="Proteomes" id="UP000092154"/>
    </source>
</evidence>
<dbReference type="Proteomes" id="UP000092154">
    <property type="component" value="Unassembled WGS sequence"/>
</dbReference>
<reference evidence="3 4" key="1">
    <citation type="submission" date="2016-06" db="EMBL/GenBank/DDBJ databases">
        <title>Comparative genomics of the ectomycorrhizal sister species Rhizopogon vinicolor and Rhizopogon vesiculosus (Basidiomycota: Boletales) reveals a divergence of the mating type B locus.</title>
        <authorList>
            <consortium name="DOE Joint Genome Institute"/>
            <person name="Mujic A.B."/>
            <person name="Kuo A."/>
            <person name="Tritt A."/>
            <person name="Lipzen A."/>
            <person name="Chen C."/>
            <person name="Johnson J."/>
            <person name="Sharma A."/>
            <person name="Barry K."/>
            <person name="Grigoriev I.V."/>
            <person name="Spatafora J.W."/>
        </authorList>
    </citation>
    <scope>NUCLEOTIDE SEQUENCE [LARGE SCALE GENOMIC DNA]</scope>
    <source>
        <strain evidence="3 4">AM-OR11-026</strain>
    </source>
</reference>
<dbReference type="EMBL" id="KV448382">
    <property type="protein sequence ID" value="OAX36956.1"/>
    <property type="molecule type" value="Genomic_DNA"/>
</dbReference>
<dbReference type="GO" id="GO:0008408">
    <property type="term" value="F:3'-5' exonuclease activity"/>
    <property type="evidence" value="ECO:0007669"/>
    <property type="project" value="TreeGrafter"/>
</dbReference>
<keyword evidence="4" id="KW-1185">Reference proteome</keyword>
<feature type="coiled-coil region" evidence="1">
    <location>
        <begin position="173"/>
        <end position="200"/>
    </location>
</feature>
<gene>
    <name evidence="3" type="ORF">K503DRAFT_801619</name>
</gene>
<organism evidence="3 4">
    <name type="scientific">Rhizopogon vinicolor AM-OR11-026</name>
    <dbReference type="NCBI Taxonomy" id="1314800"/>
    <lineage>
        <taxon>Eukaryota</taxon>
        <taxon>Fungi</taxon>
        <taxon>Dikarya</taxon>
        <taxon>Basidiomycota</taxon>
        <taxon>Agaricomycotina</taxon>
        <taxon>Agaricomycetes</taxon>
        <taxon>Agaricomycetidae</taxon>
        <taxon>Boletales</taxon>
        <taxon>Suillineae</taxon>
        <taxon>Rhizopogonaceae</taxon>
        <taxon>Rhizopogon</taxon>
    </lineage>
</organism>
<dbReference type="Gene3D" id="3.30.420.390">
    <property type="match status" value="1"/>
</dbReference>
<dbReference type="PANTHER" id="PTHR10267">
    <property type="entry name" value="DNA POLYMERASE SUBUNIT GAMMA-1"/>
    <property type="match status" value="1"/>
</dbReference>
<dbReference type="GO" id="GO:0003887">
    <property type="term" value="F:DNA-directed DNA polymerase activity"/>
    <property type="evidence" value="ECO:0007669"/>
    <property type="project" value="TreeGrafter"/>
</dbReference>
<dbReference type="STRING" id="1314800.A0A1B7MWG6"/>
<proteinExistence type="predicted"/>
<dbReference type="InParanoid" id="A0A1B7MWG6"/>
<dbReference type="Pfam" id="PF18136">
    <property type="entry name" value="DNApol_Exo"/>
    <property type="match status" value="2"/>
</dbReference>
<accession>A0A1B7MWG6</accession>
<feature type="domain" description="DNA mitochondrial polymerase exonuclease" evidence="2">
    <location>
        <begin position="1"/>
        <end position="55"/>
    </location>
</feature>
<name>A0A1B7MWG6_9AGAM</name>